<evidence type="ECO:0000313" key="10">
    <source>
        <dbReference type="EMBL" id="JAS61885.1"/>
    </source>
</evidence>
<dbReference type="Pfam" id="PF00248">
    <property type="entry name" value="Aldo_ket_red"/>
    <property type="match status" value="1"/>
</dbReference>
<keyword evidence="4" id="KW-0317">Glutathione biosynthesis</keyword>
<dbReference type="InterPro" id="IPR032963">
    <property type="entry name" value="Gclm"/>
</dbReference>
<evidence type="ECO:0000256" key="2">
    <source>
        <dbReference type="ARBA" id="ARBA00008612"/>
    </source>
</evidence>
<evidence type="ECO:0000256" key="6">
    <source>
        <dbReference type="ARBA" id="ARBA00031154"/>
    </source>
</evidence>
<dbReference type="GO" id="GO:0017109">
    <property type="term" value="C:glutamate-cysteine ligase complex"/>
    <property type="evidence" value="ECO:0007669"/>
    <property type="project" value="TreeGrafter"/>
</dbReference>
<reference evidence="10" key="1">
    <citation type="submission" date="2015-11" db="EMBL/GenBank/DDBJ databases">
        <title>De novo transcriptome assembly of four potential Pierce s Disease insect vectors from Arizona vineyards.</title>
        <authorList>
            <person name="Tassone E.E."/>
        </authorList>
    </citation>
    <scope>NUCLEOTIDE SEQUENCE</scope>
</reference>
<comment type="pathway">
    <text evidence="1">Sulfur metabolism; glutathione biosynthesis; glutathione from L-cysteine and L-glutamate: step 1/2.</text>
</comment>
<evidence type="ECO:0000313" key="11">
    <source>
        <dbReference type="EMBL" id="JAS62569.1"/>
    </source>
</evidence>
<dbReference type="SUPFAM" id="SSF51430">
    <property type="entry name" value="NAD(P)-linked oxidoreductase"/>
    <property type="match status" value="1"/>
</dbReference>
<dbReference type="EMBL" id="GECZ01007884">
    <property type="protein sequence ID" value="JAS61885.1"/>
    <property type="molecule type" value="Transcribed_RNA"/>
</dbReference>
<dbReference type="GO" id="GO:0030234">
    <property type="term" value="F:enzyme regulator activity"/>
    <property type="evidence" value="ECO:0007669"/>
    <property type="project" value="TreeGrafter"/>
</dbReference>
<dbReference type="InterPro" id="IPR036812">
    <property type="entry name" value="NAD(P)_OxRdtase_dom_sf"/>
</dbReference>
<dbReference type="EMBL" id="GECZ01007200">
    <property type="protein sequence ID" value="JAS62569.1"/>
    <property type="molecule type" value="Transcribed_RNA"/>
</dbReference>
<protein>
    <recommendedName>
        <fullName evidence="7">GCS light chain</fullName>
    </recommendedName>
    <alternativeName>
        <fullName evidence="5">Gamma-ECS regulatory subunit</fullName>
    </alternativeName>
    <alternativeName>
        <fullName evidence="8">Gamma-glutamylcysteine synthetase regulatory subunit</fullName>
    </alternativeName>
    <alternativeName>
        <fullName evidence="6">Glutamate--cysteine ligase modifier subunit</fullName>
    </alternativeName>
</protein>
<dbReference type="GO" id="GO:0006750">
    <property type="term" value="P:glutathione biosynthetic process"/>
    <property type="evidence" value="ECO:0007669"/>
    <property type="project" value="UniProtKB-UniPathway"/>
</dbReference>
<proteinExistence type="inferred from homology"/>
<dbReference type="UniPathway" id="UPA00142">
    <property type="reaction ID" value="UER00209"/>
</dbReference>
<dbReference type="PANTHER" id="PTHR13295">
    <property type="entry name" value="GLUTAMATE CYSTEINE LIGASE REGULATORY SUBUNIT"/>
    <property type="match status" value="1"/>
</dbReference>
<evidence type="ECO:0000256" key="7">
    <source>
        <dbReference type="ARBA" id="ARBA00031732"/>
    </source>
</evidence>
<sequence>MVNIPENINKICVHTGNILNLNEVKKNAGQNSSEELVESLKIALKGWSPPTENIGTCLEVRSNDETIKVSGVERSELRTSVKVFITSDKKEALQEAIDKLFASLEADNVDSVVMAYTGTSHDTNNRLQEIQHLWEVLEANVQSGKLSRIGISDVDTDLFITLYNSAKTKPSIVQINLASCCVVPPALQDFCKQNDIQLLTHNDPLDFLPSKKLHAAFGLSNDSSTFTYKWITRYLTLLCCRGVIAAKGYILSAQRS</sequence>
<gene>
    <name evidence="11" type="ORF">g.33615</name>
    <name evidence="10" type="ORF">g.33622</name>
</gene>
<dbReference type="GO" id="GO:0035226">
    <property type="term" value="F:glutamate-cysteine ligase catalytic subunit binding"/>
    <property type="evidence" value="ECO:0007669"/>
    <property type="project" value="InterPro"/>
</dbReference>
<evidence type="ECO:0000256" key="4">
    <source>
        <dbReference type="ARBA" id="ARBA00022684"/>
    </source>
</evidence>
<comment type="similarity">
    <text evidence="2">Belongs to the aldo/keto reductase family. Glutamate--cysteine ligase light chain subfamily.</text>
</comment>
<organism evidence="10">
    <name type="scientific">Cuerna arida</name>
    <dbReference type="NCBI Taxonomy" id="1464854"/>
    <lineage>
        <taxon>Eukaryota</taxon>
        <taxon>Metazoa</taxon>
        <taxon>Ecdysozoa</taxon>
        <taxon>Arthropoda</taxon>
        <taxon>Hexapoda</taxon>
        <taxon>Insecta</taxon>
        <taxon>Pterygota</taxon>
        <taxon>Neoptera</taxon>
        <taxon>Paraneoptera</taxon>
        <taxon>Hemiptera</taxon>
        <taxon>Auchenorrhyncha</taxon>
        <taxon>Membracoidea</taxon>
        <taxon>Cicadellidae</taxon>
        <taxon>Cicadellinae</taxon>
        <taxon>Proconiini</taxon>
        <taxon>Cuerna</taxon>
    </lineage>
</organism>
<name>A0A1B6GHI2_9HEMI</name>
<dbReference type="InterPro" id="IPR023210">
    <property type="entry name" value="NADP_OxRdtase_dom"/>
</dbReference>
<feature type="domain" description="NADP-dependent oxidoreductase" evidence="9">
    <location>
        <begin position="67"/>
        <end position="200"/>
    </location>
</feature>
<evidence type="ECO:0000256" key="3">
    <source>
        <dbReference type="ARBA" id="ARBA00011532"/>
    </source>
</evidence>
<evidence type="ECO:0000259" key="9">
    <source>
        <dbReference type="Pfam" id="PF00248"/>
    </source>
</evidence>
<comment type="subunit">
    <text evidence="3">Heterodimer of a catalytic heavy chain and a regulatory light chain.</text>
</comment>
<accession>A0A1B6GHI2</accession>
<evidence type="ECO:0000256" key="8">
    <source>
        <dbReference type="ARBA" id="ARBA00032926"/>
    </source>
</evidence>
<evidence type="ECO:0000256" key="5">
    <source>
        <dbReference type="ARBA" id="ARBA00030406"/>
    </source>
</evidence>
<dbReference type="AlphaFoldDB" id="A0A1B6GHI2"/>
<evidence type="ECO:0000256" key="1">
    <source>
        <dbReference type="ARBA" id="ARBA00005006"/>
    </source>
</evidence>
<dbReference type="Gene3D" id="3.20.20.100">
    <property type="entry name" value="NADP-dependent oxidoreductase domain"/>
    <property type="match status" value="1"/>
</dbReference>
<dbReference type="PANTHER" id="PTHR13295:SF4">
    <property type="entry name" value="GLUTAMATE--CYSTEINE LIGASE REGULATORY SUBUNIT"/>
    <property type="match status" value="1"/>
</dbReference>